<keyword evidence="1" id="KW-0547">Nucleotide-binding</keyword>
<evidence type="ECO:0000313" key="6">
    <source>
        <dbReference type="Proteomes" id="UP000530660"/>
    </source>
</evidence>
<dbReference type="AlphaFoldDB" id="A0A7J7IG98"/>
<dbReference type="GO" id="GO:0000727">
    <property type="term" value="P:double-strand break repair via break-induced replication"/>
    <property type="evidence" value="ECO:0007669"/>
    <property type="project" value="TreeGrafter"/>
</dbReference>
<dbReference type="InterPro" id="IPR001208">
    <property type="entry name" value="MCM_dom"/>
</dbReference>
<comment type="caution">
    <text evidence="5">The sequence shown here is derived from an EMBL/GenBank/DDBJ whole genome shotgun (WGS) entry which is preliminary data.</text>
</comment>
<dbReference type="GO" id="GO:0005634">
    <property type="term" value="C:nucleus"/>
    <property type="evidence" value="ECO:0007669"/>
    <property type="project" value="TreeGrafter"/>
</dbReference>
<keyword evidence="6" id="KW-1185">Reference proteome</keyword>
<dbReference type="PANTHER" id="PTHR11630:SF26">
    <property type="entry name" value="DNA REPLICATION LICENSING FACTOR MCM7"/>
    <property type="match status" value="1"/>
</dbReference>
<evidence type="ECO:0000256" key="1">
    <source>
        <dbReference type="ARBA" id="ARBA00022741"/>
    </source>
</evidence>
<proteinExistence type="predicted"/>
<reference evidence="5 6" key="1">
    <citation type="journal article" date="2020" name="J. Phycol.">
        <title>Comparative genome analysis reveals Cyanidiococcus gen. nov., a new extremophilic red algal genus sister to Cyanidioschyzon (Cyanidioschyzonaceae, Rhodophyta).</title>
        <authorList>
            <person name="Liu S.-L."/>
            <person name="Chiang Y.-R."/>
            <person name="Yoon H.S."/>
            <person name="Fu H.-Y."/>
        </authorList>
    </citation>
    <scope>NUCLEOTIDE SEQUENCE [LARGE SCALE GENOMIC DNA]</scope>
    <source>
        <strain evidence="5 6">THAL066</strain>
    </source>
</reference>
<dbReference type="EMBL" id="VWRR01000013">
    <property type="protein sequence ID" value="KAF6001770.1"/>
    <property type="molecule type" value="Genomic_DNA"/>
</dbReference>
<evidence type="ECO:0000259" key="4">
    <source>
        <dbReference type="PROSITE" id="PS50051"/>
    </source>
</evidence>
<dbReference type="Proteomes" id="UP000530660">
    <property type="component" value="Unassembled WGS sequence"/>
</dbReference>
<dbReference type="InterPro" id="IPR031327">
    <property type="entry name" value="MCM"/>
</dbReference>
<dbReference type="InterPro" id="IPR027417">
    <property type="entry name" value="P-loop_NTPase"/>
</dbReference>
<dbReference type="GO" id="GO:0042555">
    <property type="term" value="C:MCM complex"/>
    <property type="evidence" value="ECO:0007669"/>
    <property type="project" value="TreeGrafter"/>
</dbReference>
<dbReference type="Pfam" id="PF00493">
    <property type="entry name" value="MCM"/>
    <property type="match status" value="1"/>
</dbReference>
<name>A0A7J7IG98_9RHOD</name>
<protein>
    <submittedName>
        <fullName evidence="5">Mcm2-7 hexameric complex component</fullName>
    </submittedName>
</protein>
<organism evidence="5 6">
    <name type="scientific">Cyanidiococcus yangmingshanensis</name>
    <dbReference type="NCBI Taxonomy" id="2690220"/>
    <lineage>
        <taxon>Eukaryota</taxon>
        <taxon>Rhodophyta</taxon>
        <taxon>Bangiophyceae</taxon>
        <taxon>Cyanidiales</taxon>
        <taxon>Cyanidiaceae</taxon>
        <taxon>Cyanidiococcus</taxon>
    </lineage>
</organism>
<evidence type="ECO:0000256" key="2">
    <source>
        <dbReference type="ARBA" id="ARBA00022840"/>
    </source>
</evidence>
<dbReference type="Gene3D" id="3.40.50.300">
    <property type="entry name" value="P-loop containing nucleotide triphosphate hydrolases"/>
    <property type="match status" value="1"/>
</dbReference>
<keyword evidence="2" id="KW-0067">ATP-binding</keyword>
<dbReference type="OrthoDB" id="3207464at2759"/>
<dbReference type="PROSITE" id="PS50051">
    <property type="entry name" value="MCM_2"/>
    <property type="match status" value="1"/>
</dbReference>
<feature type="domain" description="MCM C-terminal AAA(+) ATPase" evidence="4">
    <location>
        <begin position="1"/>
        <end position="31"/>
    </location>
</feature>
<dbReference type="Pfam" id="PF17855">
    <property type="entry name" value="MCM_lid"/>
    <property type="match status" value="1"/>
</dbReference>
<dbReference type="GO" id="GO:0006270">
    <property type="term" value="P:DNA replication initiation"/>
    <property type="evidence" value="ECO:0007669"/>
    <property type="project" value="TreeGrafter"/>
</dbReference>
<gene>
    <name evidence="5" type="primary">MCM7_1</name>
    <name evidence="5" type="ORF">F1559_003140</name>
</gene>
<dbReference type="GO" id="GO:0006271">
    <property type="term" value="P:DNA strand elongation involved in DNA replication"/>
    <property type="evidence" value="ECO:0007669"/>
    <property type="project" value="TreeGrafter"/>
</dbReference>
<dbReference type="GO" id="GO:0017116">
    <property type="term" value="F:single-stranded DNA helicase activity"/>
    <property type="evidence" value="ECO:0007669"/>
    <property type="project" value="TreeGrafter"/>
</dbReference>
<dbReference type="GO" id="GO:0005524">
    <property type="term" value="F:ATP binding"/>
    <property type="evidence" value="ECO:0007669"/>
    <property type="project" value="UniProtKB-KW"/>
</dbReference>
<evidence type="ECO:0000313" key="5">
    <source>
        <dbReference type="EMBL" id="KAF6001770.1"/>
    </source>
</evidence>
<evidence type="ECO:0000256" key="3">
    <source>
        <dbReference type="ARBA" id="ARBA00023125"/>
    </source>
</evidence>
<dbReference type="GO" id="GO:0003697">
    <property type="term" value="F:single-stranded DNA binding"/>
    <property type="evidence" value="ECO:0007669"/>
    <property type="project" value="TreeGrafter"/>
</dbReference>
<accession>A0A7J7IG98</accession>
<sequence>MPAALLSRFDLLFLLLDAPDQDKDMALARHVTYVHRTGEAPDLGFQPVSPDLLRAYIAQARQSTPVVPSELTSYIVEHYVALRADDTQRRWLPRGHTTARTLLSIPPVGSGTRAVAFRRPRLSRRHRRSCATAELLQGLSRRPERGDKSQQLA</sequence>
<keyword evidence="3" id="KW-0238">DNA-binding</keyword>
<dbReference type="InterPro" id="IPR041562">
    <property type="entry name" value="MCM_lid"/>
</dbReference>
<dbReference type="PANTHER" id="PTHR11630">
    <property type="entry name" value="DNA REPLICATION LICENSING FACTOR MCM FAMILY MEMBER"/>
    <property type="match status" value="1"/>
</dbReference>